<evidence type="ECO:0000256" key="1">
    <source>
        <dbReference type="ARBA" id="ARBA00022448"/>
    </source>
</evidence>
<dbReference type="PANTHER" id="PTHR42711:SF1">
    <property type="entry name" value="ABC-TRANSPORT PROTEIN, ATP-BINDING COMPONENT"/>
    <property type="match status" value="1"/>
</dbReference>
<dbReference type="AlphaFoldDB" id="A0A1I7KIG8"/>
<dbReference type="Proteomes" id="UP000242496">
    <property type="component" value="Unassembled WGS sequence"/>
</dbReference>
<accession>A0A1I7KIG8</accession>
<name>A0A1I7KIG8_9GAMM</name>
<dbReference type="GO" id="GO:0016887">
    <property type="term" value="F:ATP hydrolysis activity"/>
    <property type="evidence" value="ECO:0007669"/>
    <property type="project" value="InterPro"/>
</dbReference>
<sequence length="157" mass="17991">MQHYANLLHIDHLMERAVRQLSLGERIKCELVLALAHQPRVLLLDEPTIGVDMESKQQLRAVINKVVQEKQIAVLLTSHDVNDFLSCCSHMALLQAGRLFHYSTLDELLKEFNISSDNSRGLEENLINTFRARHANDEEVEFGSELLNENLDEDEDD</sequence>
<dbReference type="PANTHER" id="PTHR42711">
    <property type="entry name" value="ABC TRANSPORTER ATP-BINDING PROTEIN"/>
    <property type="match status" value="1"/>
</dbReference>
<dbReference type="InterPro" id="IPR050763">
    <property type="entry name" value="ABC_transporter_ATP-binding"/>
</dbReference>
<keyword evidence="2" id="KW-0547">Nucleotide-binding</keyword>
<dbReference type="InterPro" id="IPR003439">
    <property type="entry name" value="ABC_transporter-like_ATP-bd"/>
</dbReference>
<keyword evidence="6" id="KW-1185">Reference proteome</keyword>
<evidence type="ECO:0000256" key="2">
    <source>
        <dbReference type="ARBA" id="ARBA00022741"/>
    </source>
</evidence>
<protein>
    <submittedName>
        <fullName evidence="5">ABC-2 type transport system ATP-binding protein</fullName>
    </submittedName>
</protein>
<dbReference type="EMBL" id="FPBJ01000065">
    <property type="protein sequence ID" value="SFU97186.1"/>
    <property type="molecule type" value="Genomic_DNA"/>
</dbReference>
<evidence type="ECO:0000256" key="3">
    <source>
        <dbReference type="ARBA" id="ARBA00022840"/>
    </source>
</evidence>
<reference evidence="6" key="1">
    <citation type="submission" date="2016-10" db="EMBL/GenBank/DDBJ databases">
        <authorList>
            <person name="Varghese N."/>
            <person name="Submissions S."/>
        </authorList>
    </citation>
    <scope>NUCLEOTIDE SEQUENCE [LARGE SCALE GENOMIC DNA]</scope>
    <source>
        <strain evidence="6">DSM 18168</strain>
    </source>
</reference>
<dbReference type="Pfam" id="PF00005">
    <property type="entry name" value="ABC_tran"/>
    <property type="match status" value="1"/>
</dbReference>
<evidence type="ECO:0000313" key="5">
    <source>
        <dbReference type="EMBL" id="SFU97186.1"/>
    </source>
</evidence>
<dbReference type="Gene3D" id="3.40.50.300">
    <property type="entry name" value="P-loop containing nucleotide triphosphate hydrolases"/>
    <property type="match status" value="1"/>
</dbReference>
<feature type="domain" description="ABC transporter" evidence="4">
    <location>
        <begin position="2"/>
        <end position="48"/>
    </location>
</feature>
<dbReference type="SUPFAM" id="SSF52540">
    <property type="entry name" value="P-loop containing nucleoside triphosphate hydrolases"/>
    <property type="match status" value="1"/>
</dbReference>
<keyword evidence="3 5" id="KW-0067">ATP-binding</keyword>
<organism evidence="5 6">
    <name type="scientific">Xenorhabdus koppenhoeferi</name>
    <dbReference type="NCBI Taxonomy" id="351659"/>
    <lineage>
        <taxon>Bacteria</taxon>
        <taxon>Pseudomonadati</taxon>
        <taxon>Pseudomonadota</taxon>
        <taxon>Gammaproteobacteria</taxon>
        <taxon>Enterobacterales</taxon>
        <taxon>Morganellaceae</taxon>
        <taxon>Xenorhabdus</taxon>
    </lineage>
</organism>
<dbReference type="InterPro" id="IPR027417">
    <property type="entry name" value="P-loop_NTPase"/>
</dbReference>
<evidence type="ECO:0000313" key="6">
    <source>
        <dbReference type="Proteomes" id="UP000242496"/>
    </source>
</evidence>
<dbReference type="STRING" id="351659.SAMN05421784_1655"/>
<evidence type="ECO:0000259" key="4">
    <source>
        <dbReference type="Pfam" id="PF00005"/>
    </source>
</evidence>
<keyword evidence="1" id="KW-0813">Transport</keyword>
<gene>
    <name evidence="5" type="ORF">SAMN05421784_1655</name>
</gene>
<dbReference type="GO" id="GO:0005524">
    <property type="term" value="F:ATP binding"/>
    <property type="evidence" value="ECO:0007669"/>
    <property type="project" value="UniProtKB-KW"/>
</dbReference>
<proteinExistence type="predicted"/>